<dbReference type="EMBL" id="CP014796">
    <property type="protein sequence ID" value="APX24027.1"/>
    <property type="molecule type" value="Genomic_DNA"/>
</dbReference>
<evidence type="ECO:0000313" key="1">
    <source>
        <dbReference type="EMBL" id="APX24027.1"/>
    </source>
</evidence>
<reference evidence="1 2" key="1">
    <citation type="submission" date="2016-03" db="EMBL/GenBank/DDBJ databases">
        <title>Deep-sea bacteria in the southern Pacific.</title>
        <authorList>
            <person name="Tang K."/>
        </authorList>
    </citation>
    <scope>NUCLEOTIDE SEQUENCE [LARGE SCALE GENOMIC DNA]</scope>
    <source>
        <strain evidence="1 2">JLT2016</strain>
    </source>
</reference>
<proteinExistence type="predicted"/>
<sequence>MKRIRTLVHLCLRIGSCVPLREDVGDVRECAGRTRESVLAVSVGSSRGQGHGVNLIKSPLDRTIRR</sequence>
<name>A0A1U7D781_9RHOB</name>
<protein>
    <submittedName>
        <fullName evidence="1">Uncharacterized protein</fullName>
    </submittedName>
</protein>
<dbReference type="KEGG" id="tpro:Ga0080559_TMP3231"/>
<dbReference type="AlphaFoldDB" id="A0A1U7D781"/>
<accession>A0A1U7D781</accession>
<evidence type="ECO:0000313" key="2">
    <source>
        <dbReference type="Proteomes" id="UP000186559"/>
    </source>
</evidence>
<gene>
    <name evidence="1" type="ORF">Ga0080559_TMP3231</name>
</gene>
<keyword evidence="2" id="KW-1185">Reference proteome</keyword>
<dbReference type="Proteomes" id="UP000186559">
    <property type="component" value="Chromosome"/>
</dbReference>
<organism evidence="1 2">
    <name type="scientific">Salipiger profundus</name>
    <dbReference type="NCBI Taxonomy" id="1229727"/>
    <lineage>
        <taxon>Bacteria</taxon>
        <taxon>Pseudomonadati</taxon>
        <taxon>Pseudomonadota</taxon>
        <taxon>Alphaproteobacteria</taxon>
        <taxon>Rhodobacterales</taxon>
        <taxon>Roseobacteraceae</taxon>
        <taxon>Salipiger</taxon>
    </lineage>
</organism>